<feature type="domain" description="Cathepsin propeptide inhibitor" evidence="8">
    <location>
        <begin position="361"/>
        <end position="411"/>
    </location>
</feature>
<dbReference type="PROSITE" id="PS00139">
    <property type="entry name" value="THIOL_PROTEASE_CYS"/>
    <property type="match status" value="1"/>
</dbReference>
<feature type="domain" description="Peptidase C1A papain C-terminal" evidence="7">
    <location>
        <begin position="443"/>
        <end position="655"/>
    </location>
</feature>
<keyword evidence="2" id="KW-0645">Protease</keyword>
<dbReference type="EMBL" id="NJHN03000021">
    <property type="protein sequence ID" value="KAH9425183.1"/>
    <property type="molecule type" value="Genomic_DNA"/>
</dbReference>
<evidence type="ECO:0000313" key="9">
    <source>
        <dbReference type="EMBL" id="KAH9425183.1"/>
    </source>
</evidence>
<dbReference type="SMART" id="SM00848">
    <property type="entry name" value="Inhibitor_I29"/>
    <property type="match status" value="2"/>
</dbReference>
<evidence type="ECO:0000256" key="6">
    <source>
        <dbReference type="ARBA" id="ARBA00023157"/>
    </source>
</evidence>
<protein>
    <submittedName>
        <fullName evidence="9">Uncharacterized protein</fullName>
    </submittedName>
</protein>
<dbReference type="InterPro" id="IPR013201">
    <property type="entry name" value="Prot_inhib_I29"/>
</dbReference>
<proteinExistence type="inferred from homology"/>
<evidence type="ECO:0000259" key="8">
    <source>
        <dbReference type="SMART" id="SM00848"/>
    </source>
</evidence>
<dbReference type="Pfam" id="PF00112">
    <property type="entry name" value="Peptidase_C1"/>
    <property type="match status" value="2"/>
</dbReference>
<evidence type="ECO:0000256" key="3">
    <source>
        <dbReference type="ARBA" id="ARBA00022801"/>
    </source>
</evidence>
<gene>
    <name evidence="9" type="ORF">DERP_013414</name>
</gene>
<feature type="domain" description="Peptidase C1A papain C-terminal" evidence="7">
    <location>
        <begin position="125"/>
        <end position="345"/>
    </location>
</feature>
<reference evidence="9 10" key="1">
    <citation type="journal article" date="2018" name="J. Allergy Clin. Immunol.">
        <title>High-quality assembly of Dermatophagoides pteronyssinus genome and transcriptome reveals a wide range of novel allergens.</title>
        <authorList>
            <person name="Liu X.Y."/>
            <person name="Yang K.Y."/>
            <person name="Wang M.Q."/>
            <person name="Kwok J.S."/>
            <person name="Zeng X."/>
            <person name="Yang Z."/>
            <person name="Xiao X.J."/>
            <person name="Lau C.P."/>
            <person name="Li Y."/>
            <person name="Huang Z.M."/>
            <person name="Ba J.G."/>
            <person name="Yim A.K."/>
            <person name="Ouyang C.Y."/>
            <person name="Ngai S.M."/>
            <person name="Chan T.F."/>
            <person name="Leung E.L."/>
            <person name="Liu L."/>
            <person name="Liu Z.G."/>
            <person name="Tsui S.K."/>
        </authorList>
    </citation>
    <scope>NUCLEOTIDE SEQUENCE [LARGE SCALE GENOMIC DNA]</scope>
    <source>
        <strain evidence="9">Derp</strain>
    </source>
</reference>
<dbReference type="Pfam" id="PF08246">
    <property type="entry name" value="Inhibitor_I29"/>
    <property type="match status" value="1"/>
</dbReference>
<dbReference type="CDD" id="cd02248">
    <property type="entry name" value="Peptidase_C1A"/>
    <property type="match status" value="2"/>
</dbReference>
<dbReference type="InterPro" id="IPR013128">
    <property type="entry name" value="Peptidase_C1A"/>
</dbReference>
<keyword evidence="3" id="KW-0378">Hydrolase</keyword>
<comment type="caution">
    <text evidence="9">The sequence shown here is derived from an EMBL/GenBank/DDBJ whole genome shotgun (WGS) entry which is preliminary data.</text>
</comment>
<evidence type="ECO:0000256" key="2">
    <source>
        <dbReference type="ARBA" id="ARBA00022670"/>
    </source>
</evidence>
<evidence type="ECO:0000256" key="5">
    <source>
        <dbReference type="ARBA" id="ARBA00023145"/>
    </source>
</evidence>
<dbReference type="InterPro" id="IPR025660">
    <property type="entry name" value="Pept_his_AS"/>
</dbReference>
<dbReference type="PROSITE" id="PS00640">
    <property type="entry name" value="THIOL_PROTEASE_ASN"/>
    <property type="match status" value="2"/>
</dbReference>
<accession>A0ABQ8JRE2</accession>
<dbReference type="PRINTS" id="PR00705">
    <property type="entry name" value="PAPAIN"/>
</dbReference>
<dbReference type="SMART" id="SM00645">
    <property type="entry name" value="Pept_C1"/>
    <property type="match status" value="2"/>
</dbReference>
<dbReference type="InterPro" id="IPR000169">
    <property type="entry name" value="Pept_cys_AS"/>
</dbReference>
<feature type="domain" description="Cathepsin propeptide inhibitor" evidence="8">
    <location>
        <begin position="33"/>
        <end position="84"/>
    </location>
</feature>
<keyword evidence="5" id="KW-0865">Zymogen</keyword>
<keyword evidence="6" id="KW-1015">Disulfide bond</keyword>
<dbReference type="InterPro" id="IPR000668">
    <property type="entry name" value="Peptidase_C1A_C"/>
</dbReference>
<dbReference type="Proteomes" id="UP000887458">
    <property type="component" value="Unassembled WGS sequence"/>
</dbReference>
<dbReference type="InterPro" id="IPR039417">
    <property type="entry name" value="Peptidase_C1A_papain-like"/>
</dbReference>
<organism evidence="9 10">
    <name type="scientific">Dermatophagoides pteronyssinus</name>
    <name type="common">European house dust mite</name>
    <dbReference type="NCBI Taxonomy" id="6956"/>
    <lineage>
        <taxon>Eukaryota</taxon>
        <taxon>Metazoa</taxon>
        <taxon>Ecdysozoa</taxon>
        <taxon>Arthropoda</taxon>
        <taxon>Chelicerata</taxon>
        <taxon>Arachnida</taxon>
        <taxon>Acari</taxon>
        <taxon>Acariformes</taxon>
        <taxon>Sarcoptiformes</taxon>
        <taxon>Astigmata</taxon>
        <taxon>Psoroptidia</taxon>
        <taxon>Analgoidea</taxon>
        <taxon>Pyroglyphidae</taxon>
        <taxon>Dermatophagoidinae</taxon>
        <taxon>Dermatophagoides</taxon>
    </lineage>
</organism>
<dbReference type="InterPro" id="IPR025661">
    <property type="entry name" value="Pept_asp_AS"/>
</dbReference>
<dbReference type="PROSITE" id="PS00639">
    <property type="entry name" value="THIOL_PROTEASE_HIS"/>
    <property type="match status" value="1"/>
</dbReference>
<name>A0ABQ8JRE2_DERPT</name>
<evidence type="ECO:0000313" key="10">
    <source>
        <dbReference type="Proteomes" id="UP000887458"/>
    </source>
</evidence>
<dbReference type="Gene3D" id="3.90.70.10">
    <property type="entry name" value="Cysteine proteinases"/>
    <property type="match status" value="2"/>
</dbReference>
<evidence type="ECO:0000259" key="7">
    <source>
        <dbReference type="SMART" id="SM00645"/>
    </source>
</evidence>
<keyword evidence="4" id="KW-0788">Thiol protease</keyword>
<evidence type="ECO:0000256" key="1">
    <source>
        <dbReference type="ARBA" id="ARBA00008455"/>
    </source>
</evidence>
<keyword evidence="10" id="KW-1185">Reference proteome</keyword>
<reference evidence="9 10" key="2">
    <citation type="journal article" date="2022" name="Mol. Biol. Evol.">
        <title>Comparative Genomics Reveals Insights into the Divergent Evolution of Astigmatic Mites and Household Pest Adaptations.</title>
        <authorList>
            <person name="Xiong Q."/>
            <person name="Wan A.T."/>
            <person name="Liu X."/>
            <person name="Fung C.S."/>
            <person name="Xiao X."/>
            <person name="Malainual N."/>
            <person name="Hou J."/>
            <person name="Wang L."/>
            <person name="Wang M."/>
            <person name="Yang K.Y."/>
            <person name="Cui Y."/>
            <person name="Leung E.L."/>
            <person name="Nong W."/>
            <person name="Shin S.K."/>
            <person name="Au S.W."/>
            <person name="Jeong K.Y."/>
            <person name="Chew F.T."/>
            <person name="Hui J.H."/>
            <person name="Leung T.F."/>
            <person name="Tungtrongchitr A."/>
            <person name="Zhong N."/>
            <person name="Liu Z."/>
            <person name="Tsui S.K."/>
        </authorList>
    </citation>
    <scope>NUCLEOTIDE SEQUENCE [LARGE SCALE GENOMIC DNA]</scope>
    <source>
        <strain evidence="9">Derp</strain>
    </source>
</reference>
<sequence>MKLVFTTIILPLVFSIGIYFNHASPTGWNIRTFEQFKIQFDKHYDSIEQEEHARENFLETLKYVDANPDKAVINEFADLSAEEFADGYLMSEESMQDSEQQLKLLRAGYDYHDDPECLFDENLEAPKQVDLRPDLSPIMRQTLHCGCCWAISPISSAESAYKARYNASIQLSVQELVNCAVEHGCEIGKTAIAFNYLVTNGTTTQKAYPYTAKEGACDPPEEPRYILENWCIYIDPSNKNKPDLRKVLAQKRTSITVQISIKNVKAFAHHNGSFIIRENSFPDEGKPSGHAINIVGYGTKDGVDYWIVRNSWSTGWGDKGYFYVERGIRKENMKIIIALSVATILVSFVNGHGRPKSITTFEQFKQTFGKKYENIQQEMEARKNFLESLQFVQQNKGAAINHLSDLSLEQFEQSYMMSQANIAARQSNAQMDFCDFETSKASTSKSLDLRSLNHLTPIRDQGACGSCWAFAGVAAVESAYLAFRNQSINLAEQELVDCAARRGCHGDTIPRGLDYIQQNGIVEEQAYEYNARENNCEPPENPRHSIEQYCQIDHSNVELIKTALDKYKSAVAVIINIHNINAFRHYDGSYVITTDRGIIPHYHAVNVVGYGTSPEGVDYWIVRNSWSDNWGENGYGYFESNENLMHLEEYPYVVMSLK</sequence>
<comment type="similarity">
    <text evidence="1">Belongs to the peptidase C1 family.</text>
</comment>
<evidence type="ECO:0000256" key="4">
    <source>
        <dbReference type="ARBA" id="ARBA00022807"/>
    </source>
</evidence>
<dbReference type="PANTHER" id="PTHR12411">
    <property type="entry name" value="CYSTEINE PROTEASE FAMILY C1-RELATED"/>
    <property type="match status" value="1"/>
</dbReference>
<dbReference type="InterPro" id="IPR038765">
    <property type="entry name" value="Papain-like_cys_pep_sf"/>
</dbReference>
<dbReference type="SUPFAM" id="SSF54001">
    <property type="entry name" value="Cysteine proteinases"/>
    <property type="match status" value="2"/>
</dbReference>